<dbReference type="Proteomes" id="UP000557566">
    <property type="component" value="Unassembled WGS sequence"/>
</dbReference>
<comment type="caution">
    <text evidence="1">The sequence shown here is derived from an EMBL/GenBank/DDBJ whole genome shotgun (WGS) entry which is preliminary data.</text>
</comment>
<reference evidence="1 2" key="1">
    <citation type="journal article" date="2020" name="Genome Biol. Evol.">
        <title>A new high-quality draft genome assembly of the Chinese cordyceps Ophiocordyceps sinensis.</title>
        <authorList>
            <person name="Shu R."/>
            <person name="Zhang J."/>
            <person name="Meng Q."/>
            <person name="Zhang H."/>
            <person name="Zhou G."/>
            <person name="Li M."/>
            <person name="Wu P."/>
            <person name="Zhao Y."/>
            <person name="Chen C."/>
            <person name="Qin Q."/>
        </authorList>
    </citation>
    <scope>NUCLEOTIDE SEQUENCE [LARGE SCALE GENOMIC DNA]</scope>
    <source>
        <strain evidence="1 2">IOZ07</strain>
    </source>
</reference>
<dbReference type="EMBL" id="JAAVMX010000003">
    <property type="protein sequence ID" value="KAF4510113.1"/>
    <property type="molecule type" value="Genomic_DNA"/>
</dbReference>
<proteinExistence type="predicted"/>
<keyword evidence="2" id="KW-1185">Reference proteome</keyword>
<evidence type="ECO:0000313" key="1">
    <source>
        <dbReference type="EMBL" id="KAF4510113.1"/>
    </source>
</evidence>
<name>A0A8H4PTE1_9HYPO</name>
<accession>A0A8H4PTE1</accession>
<gene>
    <name evidence="1" type="ORF">G6O67_002029</name>
</gene>
<dbReference type="AlphaFoldDB" id="A0A8H4PTE1"/>
<protein>
    <submittedName>
        <fullName evidence="1">Uncharacterized protein</fullName>
    </submittedName>
</protein>
<evidence type="ECO:0000313" key="2">
    <source>
        <dbReference type="Proteomes" id="UP000557566"/>
    </source>
</evidence>
<dbReference type="OrthoDB" id="3250447at2759"/>
<sequence length="349" mass="37500">MSLRGLQICPSSLTLKRRAGTVFGDPRHGHAKRRLLNQVPSRRWQPGNALASAPEDCMAGNWPLSWATPGLLFSLTNISTGLVVNNETGLGPLGHLPGNHLPQPHALVLVCVGSGHKSPTVNHGQSNEGRAFSLWQEVVPDVPQHVLGQGAKTEAARGIVYIHVHGRGVLCRVHGRVVAGVLLRVLVHVGQLLVDFHAVNRLPLLLKDLTRRGLGVDGKVGKYSRGAHLLRDVDAAGTCLVVDVVSVRPAGVSKGWNEYVYHGRVSCIKAVTQTHRTTTTCPLPSGRRYATPMTRGAPTPGCAWLSGTPRGTRDGPASPSSLYVQTRKRRPRRSIAATMLDIEMPPDPG</sequence>
<organism evidence="1 2">
    <name type="scientific">Ophiocordyceps sinensis</name>
    <dbReference type="NCBI Taxonomy" id="72228"/>
    <lineage>
        <taxon>Eukaryota</taxon>
        <taxon>Fungi</taxon>
        <taxon>Dikarya</taxon>
        <taxon>Ascomycota</taxon>
        <taxon>Pezizomycotina</taxon>
        <taxon>Sordariomycetes</taxon>
        <taxon>Hypocreomycetidae</taxon>
        <taxon>Hypocreales</taxon>
        <taxon>Ophiocordycipitaceae</taxon>
        <taxon>Ophiocordyceps</taxon>
    </lineage>
</organism>